<dbReference type="EMBL" id="JACKXD010000004">
    <property type="protein sequence ID" value="MBB6646962.1"/>
    <property type="molecule type" value="Genomic_DNA"/>
</dbReference>
<accession>A0A7J9SKC6</accession>
<dbReference type="SUPFAM" id="SSF49899">
    <property type="entry name" value="Concanavalin A-like lectins/glucanases"/>
    <property type="match status" value="1"/>
</dbReference>
<evidence type="ECO:0000256" key="2">
    <source>
        <dbReference type="ARBA" id="ARBA00012758"/>
    </source>
</evidence>
<evidence type="ECO:0000259" key="6">
    <source>
        <dbReference type="Pfam" id="PF08244"/>
    </source>
</evidence>
<dbReference type="Gene3D" id="2.115.10.20">
    <property type="entry name" value="Glycosyl hydrolase domain, family 43"/>
    <property type="match status" value="1"/>
</dbReference>
<organism evidence="7 8">
    <name type="scientific">Halobellus ruber</name>
    <dbReference type="NCBI Taxonomy" id="2761102"/>
    <lineage>
        <taxon>Archaea</taxon>
        <taxon>Methanobacteriati</taxon>
        <taxon>Methanobacteriota</taxon>
        <taxon>Stenosarchaea group</taxon>
        <taxon>Halobacteria</taxon>
        <taxon>Halobacteriales</taxon>
        <taxon>Haloferacaceae</taxon>
        <taxon>Halobellus</taxon>
    </lineage>
</organism>
<dbReference type="Pfam" id="PF08244">
    <property type="entry name" value="Glyco_hydro_32C"/>
    <property type="match status" value="1"/>
</dbReference>
<dbReference type="GO" id="GO:0004564">
    <property type="term" value="F:beta-fructofuranosidase activity"/>
    <property type="evidence" value="ECO:0007669"/>
    <property type="project" value="UniProtKB-EC"/>
</dbReference>
<dbReference type="AlphaFoldDB" id="A0A7J9SKC6"/>
<dbReference type="PROSITE" id="PS00609">
    <property type="entry name" value="GLYCOSYL_HYDROL_F32"/>
    <property type="match status" value="1"/>
</dbReference>
<dbReference type="InterPro" id="IPR013320">
    <property type="entry name" value="ConA-like_dom_sf"/>
</dbReference>
<evidence type="ECO:0000256" key="3">
    <source>
        <dbReference type="ARBA" id="ARBA00022801"/>
    </source>
</evidence>
<comment type="similarity">
    <text evidence="1">Belongs to the glycosyl hydrolase 32 family.</text>
</comment>
<feature type="domain" description="Glycosyl hydrolase family 32 N-terminal" evidence="5">
    <location>
        <begin position="245"/>
        <end position="537"/>
    </location>
</feature>
<name>A0A7J9SKC6_9EURY</name>
<keyword evidence="4" id="KW-0326">Glycosidase</keyword>
<dbReference type="SUPFAM" id="SSF75005">
    <property type="entry name" value="Arabinanase/levansucrase/invertase"/>
    <property type="match status" value="1"/>
</dbReference>
<dbReference type="EC" id="3.2.1.26" evidence="2"/>
<evidence type="ECO:0000313" key="8">
    <source>
        <dbReference type="Proteomes" id="UP000546257"/>
    </source>
</evidence>
<keyword evidence="3" id="KW-0378">Hydrolase</keyword>
<dbReference type="InterPro" id="IPR001362">
    <property type="entry name" value="Glyco_hydro_32"/>
</dbReference>
<dbReference type="InterPro" id="IPR013148">
    <property type="entry name" value="Glyco_hydro_32_N"/>
</dbReference>
<dbReference type="PANTHER" id="PTHR43101">
    <property type="entry name" value="BETA-FRUCTOSIDASE"/>
    <property type="match status" value="1"/>
</dbReference>
<gene>
    <name evidence="7" type="ORF">H5V44_11815</name>
</gene>
<dbReference type="InterPro" id="IPR018053">
    <property type="entry name" value="Glyco_hydro_32_AS"/>
</dbReference>
<dbReference type="Gene3D" id="2.60.120.560">
    <property type="entry name" value="Exo-inulinase, domain 1"/>
    <property type="match status" value="1"/>
</dbReference>
<evidence type="ECO:0000256" key="4">
    <source>
        <dbReference type="ARBA" id="ARBA00023295"/>
    </source>
</evidence>
<keyword evidence="8" id="KW-1185">Reference proteome</keyword>
<reference evidence="7 8" key="1">
    <citation type="submission" date="2020-08" db="EMBL/GenBank/DDBJ databases">
        <authorList>
            <person name="Seo M.-J."/>
        </authorList>
    </citation>
    <scope>NUCLEOTIDE SEQUENCE [LARGE SCALE GENOMIC DNA]</scope>
    <source>
        <strain evidence="7 8">MBLA0160</strain>
    </source>
</reference>
<evidence type="ECO:0000313" key="7">
    <source>
        <dbReference type="EMBL" id="MBB6646962.1"/>
    </source>
</evidence>
<dbReference type="PANTHER" id="PTHR43101:SF1">
    <property type="entry name" value="BETA-FRUCTOSIDASE"/>
    <property type="match status" value="1"/>
</dbReference>
<dbReference type="GO" id="GO:0005975">
    <property type="term" value="P:carbohydrate metabolic process"/>
    <property type="evidence" value="ECO:0007669"/>
    <property type="project" value="InterPro"/>
</dbReference>
<dbReference type="InterPro" id="IPR023296">
    <property type="entry name" value="Glyco_hydro_beta-prop_sf"/>
</dbReference>
<proteinExistence type="inferred from homology"/>
<dbReference type="SMART" id="SM00640">
    <property type="entry name" value="Glyco_32"/>
    <property type="match status" value="1"/>
</dbReference>
<protein>
    <recommendedName>
        <fullName evidence="2">beta-fructofuranosidase</fullName>
        <ecNumber evidence="2">3.2.1.26</ecNumber>
    </recommendedName>
</protein>
<dbReference type="Proteomes" id="UP000546257">
    <property type="component" value="Unassembled WGS sequence"/>
</dbReference>
<dbReference type="InterPro" id="IPR013189">
    <property type="entry name" value="Glyco_hydro_32_C"/>
</dbReference>
<dbReference type="CDD" id="cd08996">
    <property type="entry name" value="GH32_FFase"/>
    <property type="match status" value="1"/>
</dbReference>
<comment type="caution">
    <text evidence="7">The sequence shown here is derived from an EMBL/GenBank/DDBJ whole genome shotgun (WGS) entry which is preliminary data.</text>
</comment>
<sequence length="706" mass="76477">MIGDGSRIGFVHAEGPSDEQRAAAAWLRERAADARVVPVADLDGDAGPFDVLWWHRAAPLDGVPAEPLADFLADGSNLLLSLRAMGAVEALGIDPVPPDGVGVESVTEPVGVLWRRLYDDHPAVSGFDSRRIPVCDRGAVPAARYENVVPSRGEVLASTVRGGHDAPREMRVVSWDRGSVLGVGAPLSFAEPAAPEVAEARSAFAAGCLSALADDPTGPSRPTSTADFEGFRARLTGDPHRPRYHFTPPANWLNDPNGLIRWNGRYHLFYQYNPAGPFHNSIHWGHATSEDLLHWRDEPVALAPSPDGPDRDGCWSGCAVDDDGTPTILYTGGDGRRQLPCLATSADPRLGTWDKDPDNPVIAAPPSDLDLLSTEHWEVEFRDHAVWRDGDTWYQLIGSGVVDEGGAVLLYSSPDLREWEYEGPLLVGDDGHGTVWECPELLDLGDRSLLHVSNYEDVVYFLGDLTDGEFEVTTRGVLDHGDFYAPQSLRDGDRLLTWGWLPETRGERAQWDAGWSGALSLPRVLSLDDDGRLRQRPAEEVTDLRTRRVAAGGPDALDDERRALDAGGRTLEIDLEVALDDAEAFELSVFESADRAERTAIRYPREGEVVVDRSASSRAGAGAADAQRMPATPYDEPLSLRAFLDGSVIELYANGRRCLTSRVYPEADSTGVSVAAEGGRASLTVDVWELEPAIAPAPSAGRGPRP</sequence>
<dbReference type="Pfam" id="PF00251">
    <property type="entry name" value="Glyco_hydro_32N"/>
    <property type="match status" value="1"/>
</dbReference>
<evidence type="ECO:0000259" key="5">
    <source>
        <dbReference type="Pfam" id="PF00251"/>
    </source>
</evidence>
<dbReference type="InterPro" id="IPR051214">
    <property type="entry name" value="GH32_Enzymes"/>
</dbReference>
<evidence type="ECO:0000256" key="1">
    <source>
        <dbReference type="ARBA" id="ARBA00009902"/>
    </source>
</evidence>
<dbReference type="RefSeq" id="WP_185193341.1">
    <property type="nucleotide sequence ID" value="NZ_JACKXD010000004.1"/>
</dbReference>
<feature type="domain" description="Glycosyl hydrolase family 32 C-terminal" evidence="6">
    <location>
        <begin position="559"/>
        <end position="689"/>
    </location>
</feature>